<protein>
    <recommendedName>
        <fullName evidence="3">Sporulation stage 0, Spo0E-like regulatory phosphatase</fullName>
    </recommendedName>
</protein>
<dbReference type="STRING" id="485916.Dtox_4335"/>
<organism evidence="1 2">
    <name type="scientific">Desulfofarcimen acetoxidans (strain ATCC 49208 / DSM 771 / KCTC 5769 / VKM B-1644 / 5575)</name>
    <name type="common">Desulfotomaculum acetoxidans</name>
    <dbReference type="NCBI Taxonomy" id="485916"/>
    <lineage>
        <taxon>Bacteria</taxon>
        <taxon>Bacillati</taxon>
        <taxon>Bacillota</taxon>
        <taxon>Clostridia</taxon>
        <taxon>Eubacteriales</taxon>
        <taxon>Peptococcaceae</taxon>
        <taxon>Desulfofarcimen</taxon>
    </lineage>
</organism>
<dbReference type="HOGENOM" id="CLU_189149_1_1_9"/>
<dbReference type="OrthoDB" id="2680637at2"/>
<reference evidence="1 2" key="1">
    <citation type="journal article" date="2009" name="Stand. Genomic Sci.">
        <title>Complete genome sequence of Desulfotomaculum acetoxidans type strain (5575).</title>
        <authorList>
            <person name="Spring S."/>
            <person name="Lapidus A."/>
            <person name="Schroder M."/>
            <person name="Gleim D."/>
            <person name="Sims D."/>
            <person name="Meincke L."/>
            <person name="Glavina Del Rio T."/>
            <person name="Tice H."/>
            <person name="Copeland A."/>
            <person name="Cheng J.F."/>
            <person name="Lucas S."/>
            <person name="Chen F."/>
            <person name="Nolan M."/>
            <person name="Bruce D."/>
            <person name="Goodwin L."/>
            <person name="Pitluck S."/>
            <person name="Ivanova N."/>
            <person name="Mavromatis K."/>
            <person name="Mikhailova N."/>
            <person name="Pati A."/>
            <person name="Chen A."/>
            <person name="Palaniappan K."/>
            <person name="Land M."/>
            <person name="Hauser L."/>
            <person name="Chang Y.J."/>
            <person name="Jeffries C.D."/>
            <person name="Chain P."/>
            <person name="Saunders E."/>
            <person name="Brettin T."/>
            <person name="Detter J.C."/>
            <person name="Goker M."/>
            <person name="Bristow J."/>
            <person name="Eisen J.A."/>
            <person name="Markowitz V."/>
            <person name="Hugenholtz P."/>
            <person name="Kyrpides N.C."/>
            <person name="Klenk H.P."/>
            <person name="Han C."/>
        </authorList>
    </citation>
    <scope>NUCLEOTIDE SEQUENCE [LARGE SCALE GENOMIC DNA]</scope>
    <source>
        <strain evidence="2">ATCC 49208 / DSM 771 / VKM B-1644</strain>
    </source>
</reference>
<dbReference type="Gene3D" id="4.10.280.10">
    <property type="entry name" value="Helix-loop-helix DNA-binding domain"/>
    <property type="match status" value="1"/>
</dbReference>
<evidence type="ECO:0000313" key="1">
    <source>
        <dbReference type="EMBL" id="ACV64999.1"/>
    </source>
</evidence>
<dbReference type="RefSeq" id="WP_015759668.1">
    <property type="nucleotide sequence ID" value="NC_013216.1"/>
</dbReference>
<dbReference type="GO" id="GO:0043937">
    <property type="term" value="P:regulation of sporulation"/>
    <property type="evidence" value="ECO:0007669"/>
    <property type="project" value="InterPro"/>
</dbReference>
<dbReference type="InterPro" id="IPR018540">
    <property type="entry name" value="Spo0E-like"/>
</dbReference>
<dbReference type="Proteomes" id="UP000002217">
    <property type="component" value="Chromosome"/>
</dbReference>
<evidence type="ECO:0008006" key="3">
    <source>
        <dbReference type="Google" id="ProtNLM"/>
    </source>
</evidence>
<dbReference type="InterPro" id="IPR037208">
    <property type="entry name" value="Spo0E-like_sf"/>
</dbReference>
<sequence length="63" mass="7332">MTQQQPNNHKELLEIIEELRQKLHELDIAKGFADLEALAASQMLDAVLNEYYRIIKKNTKPPE</sequence>
<name>C8W031_DESAS</name>
<dbReference type="SUPFAM" id="SSF140500">
    <property type="entry name" value="BAS1536-like"/>
    <property type="match status" value="1"/>
</dbReference>
<dbReference type="InterPro" id="IPR036638">
    <property type="entry name" value="HLH_DNA-bd_sf"/>
</dbReference>
<dbReference type="Pfam" id="PF09388">
    <property type="entry name" value="SpoOE-like"/>
    <property type="match status" value="1"/>
</dbReference>
<gene>
    <name evidence="1" type="ordered locus">Dtox_4335</name>
</gene>
<evidence type="ECO:0000313" key="2">
    <source>
        <dbReference type="Proteomes" id="UP000002217"/>
    </source>
</evidence>
<keyword evidence="2" id="KW-1185">Reference proteome</keyword>
<dbReference type="KEGG" id="dae:Dtox_4335"/>
<accession>C8W031</accession>
<proteinExistence type="predicted"/>
<dbReference type="GO" id="GO:0046983">
    <property type="term" value="F:protein dimerization activity"/>
    <property type="evidence" value="ECO:0007669"/>
    <property type="project" value="InterPro"/>
</dbReference>
<dbReference type="EMBL" id="CP001720">
    <property type="protein sequence ID" value="ACV64999.1"/>
    <property type="molecule type" value="Genomic_DNA"/>
</dbReference>
<dbReference type="AlphaFoldDB" id="C8W031"/>